<evidence type="ECO:0000313" key="3">
    <source>
        <dbReference type="Proteomes" id="UP000535890"/>
    </source>
</evidence>
<dbReference type="Proteomes" id="UP000535890">
    <property type="component" value="Unassembled WGS sequence"/>
</dbReference>
<dbReference type="RefSeq" id="WP_343053599.1">
    <property type="nucleotide sequence ID" value="NZ_BAABHP010000012.1"/>
</dbReference>
<comment type="caution">
    <text evidence="2">The sequence shown here is derived from an EMBL/GenBank/DDBJ whole genome shotgun (WGS) entry which is preliminary data.</text>
</comment>
<evidence type="ECO:0000259" key="1">
    <source>
        <dbReference type="Pfam" id="PF14062"/>
    </source>
</evidence>
<feature type="domain" description="DUF4253" evidence="1">
    <location>
        <begin position="124"/>
        <end position="235"/>
    </location>
</feature>
<dbReference type="EMBL" id="JACCBN010000001">
    <property type="protein sequence ID" value="NYD34146.1"/>
    <property type="molecule type" value="Genomic_DNA"/>
</dbReference>
<organism evidence="2 3">
    <name type="scientific">Actinomycetospora corticicola</name>
    <dbReference type="NCBI Taxonomy" id="663602"/>
    <lineage>
        <taxon>Bacteria</taxon>
        <taxon>Bacillati</taxon>
        <taxon>Actinomycetota</taxon>
        <taxon>Actinomycetes</taxon>
        <taxon>Pseudonocardiales</taxon>
        <taxon>Pseudonocardiaceae</taxon>
        <taxon>Actinomycetospora</taxon>
    </lineage>
</organism>
<accession>A0A7Y9J3S6</accession>
<keyword evidence="3" id="KW-1185">Reference proteome</keyword>
<proteinExistence type="predicted"/>
<gene>
    <name evidence="2" type="ORF">BJ983_000248</name>
</gene>
<dbReference type="Pfam" id="PF14062">
    <property type="entry name" value="DUF4253"/>
    <property type="match status" value="1"/>
</dbReference>
<sequence>MSLSDTAPGIVELHGTPDPTSYRRLLDDVGRTRRCPVLFGFRAVESAGGMPVPDDPWAAVDATDAHAVLEDWWPGPYTQDCLCLDPWVDAFPPRPDGGPDRSRDATTLRAAAACAHDLGPYSDLAVIDAARPADVPLAVRWSGPCNYPRIDLVGLTAVLRSWEDRFGAMLVRLDGATLTLTVAHPPRTTAEAEALAAEHFAFCSDQQDPQNGTVLTPRSYAATIRGADTWRFWWD</sequence>
<dbReference type="AlphaFoldDB" id="A0A7Y9J3S6"/>
<protein>
    <recommendedName>
        <fullName evidence="1">DUF4253 domain-containing protein</fullName>
    </recommendedName>
</protein>
<evidence type="ECO:0000313" key="2">
    <source>
        <dbReference type="EMBL" id="NYD34146.1"/>
    </source>
</evidence>
<reference evidence="2 3" key="1">
    <citation type="submission" date="2020-07" db="EMBL/GenBank/DDBJ databases">
        <title>Sequencing the genomes of 1000 actinobacteria strains.</title>
        <authorList>
            <person name="Klenk H.-P."/>
        </authorList>
    </citation>
    <scope>NUCLEOTIDE SEQUENCE [LARGE SCALE GENOMIC DNA]</scope>
    <source>
        <strain evidence="2 3">DSM 45772</strain>
    </source>
</reference>
<name>A0A7Y9J3S6_9PSEU</name>
<dbReference type="InterPro" id="IPR025349">
    <property type="entry name" value="DUF4253"/>
</dbReference>